<evidence type="ECO:0000313" key="1">
    <source>
        <dbReference type="EMBL" id="KAI3700604.1"/>
    </source>
</evidence>
<evidence type="ECO:0000313" key="2">
    <source>
        <dbReference type="Proteomes" id="UP001055811"/>
    </source>
</evidence>
<accession>A0ACB8ZRJ7</accession>
<keyword evidence="2" id="KW-1185">Reference proteome</keyword>
<dbReference type="EMBL" id="CM042016">
    <property type="protein sequence ID" value="KAI3700604.1"/>
    <property type="molecule type" value="Genomic_DNA"/>
</dbReference>
<name>A0ACB8ZRJ7_CICIN</name>
<reference evidence="1 2" key="2">
    <citation type="journal article" date="2022" name="Mol. Ecol. Resour.">
        <title>The genomes of chicory, endive, great burdock and yacon provide insights into Asteraceae paleo-polyploidization history and plant inulin production.</title>
        <authorList>
            <person name="Fan W."/>
            <person name="Wang S."/>
            <person name="Wang H."/>
            <person name="Wang A."/>
            <person name="Jiang F."/>
            <person name="Liu H."/>
            <person name="Zhao H."/>
            <person name="Xu D."/>
            <person name="Zhang Y."/>
        </authorList>
    </citation>
    <scope>NUCLEOTIDE SEQUENCE [LARGE SCALE GENOMIC DNA]</scope>
    <source>
        <strain evidence="2">cv. Punajuju</strain>
        <tissue evidence="1">Leaves</tissue>
    </source>
</reference>
<proteinExistence type="predicted"/>
<protein>
    <submittedName>
        <fullName evidence="1">Uncharacterized protein</fullName>
    </submittedName>
</protein>
<gene>
    <name evidence="1" type="ORF">L2E82_45240</name>
</gene>
<reference evidence="2" key="1">
    <citation type="journal article" date="2022" name="Mol. Ecol. Resour.">
        <title>The genomes of chicory, endive, great burdock and yacon provide insights into Asteraceae palaeo-polyploidization history and plant inulin production.</title>
        <authorList>
            <person name="Fan W."/>
            <person name="Wang S."/>
            <person name="Wang H."/>
            <person name="Wang A."/>
            <person name="Jiang F."/>
            <person name="Liu H."/>
            <person name="Zhao H."/>
            <person name="Xu D."/>
            <person name="Zhang Y."/>
        </authorList>
    </citation>
    <scope>NUCLEOTIDE SEQUENCE [LARGE SCALE GENOMIC DNA]</scope>
    <source>
        <strain evidence="2">cv. Punajuju</strain>
    </source>
</reference>
<comment type="caution">
    <text evidence="1">The sequence shown here is derived from an EMBL/GenBank/DDBJ whole genome shotgun (WGS) entry which is preliminary data.</text>
</comment>
<dbReference type="Proteomes" id="UP001055811">
    <property type="component" value="Linkage Group LG08"/>
</dbReference>
<sequence>MLENVDVVKQPLRKGMHVLDPCVDNGLRVTSYWSDTIAIVDSNKSYPPLTPSPSKNEEEKRDPNPDWGEFEASTTKEYHGQKSINQSSISSSLVYLVDILRRNHASRLNWRSIGKVRGKLWWDTAEQWTMDIRDGHVYLILPFDMGPLVLVGGDPEGGKSKHAYVISKLQETSIALPHDAEKGG</sequence>
<organism evidence="1 2">
    <name type="scientific">Cichorium intybus</name>
    <name type="common">Chicory</name>
    <dbReference type="NCBI Taxonomy" id="13427"/>
    <lineage>
        <taxon>Eukaryota</taxon>
        <taxon>Viridiplantae</taxon>
        <taxon>Streptophyta</taxon>
        <taxon>Embryophyta</taxon>
        <taxon>Tracheophyta</taxon>
        <taxon>Spermatophyta</taxon>
        <taxon>Magnoliopsida</taxon>
        <taxon>eudicotyledons</taxon>
        <taxon>Gunneridae</taxon>
        <taxon>Pentapetalae</taxon>
        <taxon>asterids</taxon>
        <taxon>campanulids</taxon>
        <taxon>Asterales</taxon>
        <taxon>Asteraceae</taxon>
        <taxon>Cichorioideae</taxon>
        <taxon>Cichorieae</taxon>
        <taxon>Cichoriinae</taxon>
        <taxon>Cichorium</taxon>
    </lineage>
</organism>